<keyword evidence="2" id="KW-1185">Reference proteome</keyword>
<organism evidence="1 2">
    <name type="scientific">Discostella pseudostelligera</name>
    <dbReference type="NCBI Taxonomy" id="259834"/>
    <lineage>
        <taxon>Eukaryota</taxon>
        <taxon>Sar</taxon>
        <taxon>Stramenopiles</taxon>
        <taxon>Ochrophyta</taxon>
        <taxon>Bacillariophyta</taxon>
        <taxon>Coscinodiscophyceae</taxon>
        <taxon>Thalassiosirophycidae</taxon>
        <taxon>Stephanodiscales</taxon>
        <taxon>Stephanodiscaceae</taxon>
        <taxon>Discostella</taxon>
    </lineage>
</organism>
<sequence>MFKVCSLCEPILLSKTVRVPISIVGGSCDQSSLGTISIDFRLKFNDVKDVQMHQDQPPLLHAAKKNRAAQNNAASTDERQTRRTLRTLCCEVRKRQITRGRRHNCTHCGRSVCGQCCIGSIHQHYFPSLNNEERSGRMMFKVCSLCEPILLSKTVRVPISIVGGSCDQSSLGTISM</sequence>
<dbReference type="InterPro" id="IPR011011">
    <property type="entry name" value="Znf_FYVE_PHD"/>
</dbReference>
<name>A0ABD3N2M9_9STRA</name>
<protein>
    <recommendedName>
        <fullName evidence="3">FYVE-type domain-containing protein</fullName>
    </recommendedName>
</protein>
<accession>A0ABD3N2M9</accession>
<evidence type="ECO:0000313" key="2">
    <source>
        <dbReference type="Proteomes" id="UP001530293"/>
    </source>
</evidence>
<dbReference type="Proteomes" id="UP001530293">
    <property type="component" value="Unassembled WGS sequence"/>
</dbReference>
<dbReference type="SUPFAM" id="SSF57903">
    <property type="entry name" value="FYVE/PHD zinc finger"/>
    <property type="match status" value="1"/>
</dbReference>
<comment type="caution">
    <text evidence="1">The sequence shown here is derived from an EMBL/GenBank/DDBJ whole genome shotgun (WGS) entry which is preliminary data.</text>
</comment>
<dbReference type="AlphaFoldDB" id="A0ABD3N2M9"/>
<dbReference type="EMBL" id="JALLBG020000043">
    <property type="protein sequence ID" value="KAL3770389.1"/>
    <property type="molecule type" value="Genomic_DNA"/>
</dbReference>
<reference evidence="1 2" key="1">
    <citation type="submission" date="2024-10" db="EMBL/GenBank/DDBJ databases">
        <title>Updated reference genomes for cyclostephanoid diatoms.</title>
        <authorList>
            <person name="Roberts W.R."/>
            <person name="Alverson A.J."/>
        </authorList>
    </citation>
    <scope>NUCLEOTIDE SEQUENCE [LARGE SCALE GENOMIC DNA]</scope>
    <source>
        <strain evidence="1 2">AJA232-27</strain>
    </source>
</reference>
<dbReference type="CDD" id="cd00065">
    <property type="entry name" value="FYVE_like_SF"/>
    <property type="match status" value="1"/>
</dbReference>
<proteinExistence type="predicted"/>
<evidence type="ECO:0008006" key="3">
    <source>
        <dbReference type="Google" id="ProtNLM"/>
    </source>
</evidence>
<gene>
    <name evidence="1" type="ORF">ACHAWU_003609</name>
</gene>
<evidence type="ECO:0000313" key="1">
    <source>
        <dbReference type="EMBL" id="KAL3770389.1"/>
    </source>
</evidence>